<gene>
    <name evidence="2" type="ORF">KW868_17005</name>
</gene>
<protein>
    <recommendedName>
        <fullName evidence="4">Tetratricopeptide repeat protein</fullName>
    </recommendedName>
</protein>
<organism evidence="2 3">
    <name type="scientific">Acinetobacter guillouiae</name>
    <name type="common">Acinetobacter genomosp. 11</name>
    <dbReference type="NCBI Taxonomy" id="106649"/>
    <lineage>
        <taxon>Bacteria</taxon>
        <taxon>Pseudomonadati</taxon>
        <taxon>Pseudomonadota</taxon>
        <taxon>Gammaproteobacteria</taxon>
        <taxon>Moraxellales</taxon>
        <taxon>Moraxellaceae</taxon>
        <taxon>Acinetobacter</taxon>
    </lineage>
</organism>
<reference evidence="2" key="1">
    <citation type="submission" date="2021-07" db="EMBL/GenBank/DDBJ databases">
        <authorList>
            <person name="Fernandez M."/>
            <person name="Pereira P."/>
            <person name="Torres Tejerizo G.A."/>
            <person name="Gonzalez P."/>
            <person name="Agostini E."/>
        </authorList>
    </citation>
    <scope>NUCLEOTIDE SEQUENCE</scope>
    <source>
        <strain evidence="2">SFC 500-1A</strain>
    </source>
</reference>
<evidence type="ECO:0000313" key="3">
    <source>
        <dbReference type="Proteomes" id="UP000887320"/>
    </source>
</evidence>
<comment type="caution">
    <text evidence="2">The sequence shown here is derived from an EMBL/GenBank/DDBJ whole genome shotgun (WGS) entry which is preliminary data.</text>
</comment>
<evidence type="ECO:0008006" key="4">
    <source>
        <dbReference type="Google" id="ProtNLM"/>
    </source>
</evidence>
<dbReference type="EMBL" id="JAHWXT010000006">
    <property type="protein sequence ID" value="MCF0266150.1"/>
    <property type="molecule type" value="Genomic_DNA"/>
</dbReference>
<sequence length="355" mass="41907">MKIKIVIFLLSLNASITYADIKDDEIQAIEDLTDQVLATKNLAKLEPQIKAQIKKAQPNVQKLLKAKDIEYNDSVYLHNYAILTSGYAEYLLEQHCTMLSQPFQELTEQAYFALKKRDPKDTIAINNLGLFYAQMSVYYRKNIDPTPRLNYLLKAEQLFETLMKLQPDNEEYEKNYYAVLSDKLMLLQKYHRDQNEQKRLINILKKPLFHYLSDPNQAFDAGNFIILAQQYFKYLNREDPKLAEKWLRDNQAKIEAVVNKNRKQTQREKEFLAEFYALLGQTDRALSYLKQLEFSDENNTEPSSFENEPNLANLRLNPEYQKWFKQYKQDYAAYRKAIPKVCKINQLETTQDTLE</sequence>
<dbReference type="RefSeq" id="WP_234624015.1">
    <property type="nucleotide sequence ID" value="NZ_JAHWXT010000006.1"/>
</dbReference>
<feature type="signal peptide" evidence="1">
    <location>
        <begin position="1"/>
        <end position="19"/>
    </location>
</feature>
<name>A0A8X8KGJ1_ACIGI</name>
<dbReference type="Proteomes" id="UP000887320">
    <property type="component" value="Unassembled WGS sequence"/>
</dbReference>
<accession>A0A8X8KGJ1</accession>
<dbReference type="AlphaFoldDB" id="A0A8X8KGJ1"/>
<evidence type="ECO:0000256" key="1">
    <source>
        <dbReference type="SAM" id="SignalP"/>
    </source>
</evidence>
<evidence type="ECO:0000313" key="2">
    <source>
        <dbReference type="EMBL" id="MCF0266150.1"/>
    </source>
</evidence>
<proteinExistence type="predicted"/>
<feature type="chain" id="PRO_5036450106" description="Tetratricopeptide repeat protein" evidence="1">
    <location>
        <begin position="20"/>
        <end position="355"/>
    </location>
</feature>
<keyword evidence="1" id="KW-0732">Signal</keyword>